<evidence type="ECO:0000256" key="1">
    <source>
        <dbReference type="SAM" id="MobiDB-lite"/>
    </source>
</evidence>
<feature type="compositionally biased region" description="Gly residues" evidence="1">
    <location>
        <begin position="185"/>
        <end position="207"/>
    </location>
</feature>
<dbReference type="Proteomes" id="UP001601444">
    <property type="component" value="Unassembled WGS sequence"/>
</dbReference>
<reference evidence="2 3" key="1">
    <citation type="submission" date="2024-10" db="EMBL/GenBank/DDBJ databases">
        <title>The Natural Products Discovery Center: Release of the First 8490 Sequenced Strains for Exploring Actinobacteria Biosynthetic Diversity.</title>
        <authorList>
            <person name="Kalkreuter E."/>
            <person name="Kautsar S.A."/>
            <person name="Yang D."/>
            <person name="Bader C.D."/>
            <person name="Teijaro C.N."/>
            <person name="Fluegel L."/>
            <person name="Davis C.M."/>
            <person name="Simpson J.R."/>
            <person name="Lauterbach L."/>
            <person name="Steele A.D."/>
            <person name="Gui C."/>
            <person name="Meng S."/>
            <person name="Li G."/>
            <person name="Viehrig K."/>
            <person name="Ye F."/>
            <person name="Su P."/>
            <person name="Kiefer A.F."/>
            <person name="Nichols A."/>
            <person name="Cepeda A.J."/>
            <person name="Yan W."/>
            <person name="Fan B."/>
            <person name="Jiang Y."/>
            <person name="Adhikari A."/>
            <person name="Zheng C.-J."/>
            <person name="Schuster L."/>
            <person name="Cowan T.M."/>
            <person name="Smanski M.J."/>
            <person name="Chevrette M.G."/>
            <person name="De Carvalho L.P.S."/>
            <person name="Shen B."/>
        </authorList>
    </citation>
    <scope>NUCLEOTIDE SEQUENCE [LARGE SCALE GENOMIC DNA]</scope>
    <source>
        <strain evidence="2 3">NPDC004045</strain>
    </source>
</reference>
<organism evidence="2 3">
    <name type="scientific">Nocardia thailandica</name>
    <dbReference type="NCBI Taxonomy" id="257275"/>
    <lineage>
        <taxon>Bacteria</taxon>
        <taxon>Bacillati</taxon>
        <taxon>Actinomycetota</taxon>
        <taxon>Actinomycetes</taxon>
        <taxon>Mycobacteriales</taxon>
        <taxon>Nocardiaceae</taxon>
        <taxon>Nocardia</taxon>
    </lineage>
</organism>
<name>A0ABW6PPU8_9NOCA</name>
<evidence type="ECO:0000313" key="3">
    <source>
        <dbReference type="Proteomes" id="UP001601444"/>
    </source>
</evidence>
<comment type="caution">
    <text evidence="2">The sequence shown here is derived from an EMBL/GenBank/DDBJ whole genome shotgun (WGS) entry which is preliminary data.</text>
</comment>
<dbReference type="EMBL" id="JBIAMX010000009">
    <property type="protein sequence ID" value="MFF0544437.1"/>
    <property type="molecule type" value="Genomic_DNA"/>
</dbReference>
<keyword evidence="3" id="KW-1185">Reference proteome</keyword>
<evidence type="ECO:0000313" key="2">
    <source>
        <dbReference type="EMBL" id="MFF0544437.1"/>
    </source>
</evidence>
<protein>
    <recommendedName>
        <fullName evidence="4">Secreted protein</fullName>
    </recommendedName>
</protein>
<sequence length="216" mass="22165">MVSGSARTTVGTVFVSAVLLGSVLGAGNAVAKVGGIQLAGEAHDDCTATISLTNFTNTTFYQPDWWFEQENDPALVNATTIPDDMPPPWREVNGIPWPMARWVGDPPLHSEVAEGVATWPGVPYNTNAQPDGFVSRATIALLETDGAPEPNEDGTMTIYFRVRSGPVTADRLPDPQQLVVTGCRKNGGGGSSGSANGSGNGSSGSGNGSASSGSGS</sequence>
<dbReference type="RefSeq" id="WP_387700987.1">
    <property type="nucleotide sequence ID" value="NZ_JBIAMX010000009.1"/>
</dbReference>
<accession>A0ABW6PPU8</accession>
<gene>
    <name evidence="2" type="ORF">ACFYTF_16525</name>
</gene>
<feature type="region of interest" description="Disordered" evidence="1">
    <location>
        <begin position="168"/>
        <end position="216"/>
    </location>
</feature>
<evidence type="ECO:0008006" key="4">
    <source>
        <dbReference type="Google" id="ProtNLM"/>
    </source>
</evidence>
<proteinExistence type="predicted"/>